<dbReference type="PROSITE" id="PS50297">
    <property type="entry name" value="ANK_REP_REGION"/>
    <property type="match status" value="3"/>
</dbReference>
<dbReference type="SUPFAM" id="SSF48403">
    <property type="entry name" value="Ankyrin repeat"/>
    <property type="match status" value="1"/>
</dbReference>
<keyword evidence="7" id="KW-0007">Acetylation</keyword>
<dbReference type="SMART" id="SM00582">
    <property type="entry name" value="RPR"/>
    <property type="match status" value="1"/>
</dbReference>
<feature type="region of interest" description="Disordered" evidence="16">
    <location>
        <begin position="2088"/>
        <end position="2122"/>
    </location>
</feature>
<keyword evidence="5" id="KW-0507">mRNA processing</keyword>
<feature type="region of interest" description="Disordered" evidence="16">
    <location>
        <begin position="1956"/>
        <end position="1989"/>
    </location>
</feature>
<feature type="compositionally biased region" description="Basic and acidic residues" evidence="16">
    <location>
        <begin position="352"/>
        <end position="368"/>
    </location>
</feature>
<feature type="region of interest" description="Disordered" evidence="16">
    <location>
        <begin position="1338"/>
        <end position="1376"/>
    </location>
</feature>
<evidence type="ECO:0000256" key="15">
    <source>
        <dbReference type="SAM" id="Coils"/>
    </source>
</evidence>
<dbReference type="InterPro" id="IPR048832">
    <property type="entry name" value="PCF11_charged"/>
</dbReference>
<feature type="repeat" description="ANK" evidence="14">
    <location>
        <begin position="1615"/>
        <end position="1647"/>
    </location>
</feature>
<dbReference type="EMBL" id="SCEB01001537">
    <property type="protein sequence ID" value="RXM96620.1"/>
    <property type="molecule type" value="Genomic_DNA"/>
</dbReference>
<evidence type="ECO:0000256" key="5">
    <source>
        <dbReference type="ARBA" id="ARBA00022664"/>
    </source>
</evidence>
<reference evidence="18 19" key="1">
    <citation type="submission" date="2019-01" db="EMBL/GenBank/DDBJ databases">
        <title>Draft Genome and Complete Hox-Cluster Characterization of the Sterlet Sturgeon (Acipenser ruthenus).</title>
        <authorList>
            <person name="Wei Q."/>
        </authorList>
    </citation>
    <scope>NUCLEOTIDE SEQUENCE [LARGE SCALE GENOMIC DNA]</scope>
    <source>
        <strain evidence="18">WHYD16114868_AA</strain>
        <tissue evidence="18">Blood</tissue>
    </source>
</reference>
<dbReference type="Pfam" id="PF20845">
    <property type="entry name" value="Pcf11_helical"/>
    <property type="match status" value="1"/>
</dbReference>
<dbReference type="PROSITE" id="PS50088">
    <property type="entry name" value="ANK_REPEAT"/>
    <property type="match status" value="4"/>
</dbReference>
<evidence type="ECO:0000259" key="17">
    <source>
        <dbReference type="PROSITE" id="PS51391"/>
    </source>
</evidence>
<dbReference type="GO" id="GO:0006369">
    <property type="term" value="P:termination of RNA polymerase II transcription"/>
    <property type="evidence" value="ECO:0007669"/>
    <property type="project" value="InterPro"/>
</dbReference>
<name>A0A662YIR4_ACIRT</name>
<comment type="subunit">
    <text evidence="11">Associates with the phosphorylated CTD domain of POLR2A /RNA polymerase II.</text>
</comment>
<feature type="compositionally biased region" description="Basic and acidic residues" evidence="16">
    <location>
        <begin position="316"/>
        <end position="338"/>
    </location>
</feature>
<feature type="compositionally biased region" description="Basic residues" evidence="16">
    <location>
        <begin position="452"/>
        <end position="466"/>
    </location>
</feature>
<keyword evidence="14" id="KW-0040">ANK repeat</keyword>
<keyword evidence="2" id="KW-0488">Methylation</keyword>
<dbReference type="Pfam" id="PF20827">
    <property type="entry name" value="PCF11_charged"/>
    <property type="match status" value="1"/>
</dbReference>
<evidence type="ECO:0000256" key="14">
    <source>
        <dbReference type="PROSITE-ProRule" id="PRU00023"/>
    </source>
</evidence>
<feature type="compositionally biased region" description="Polar residues" evidence="16">
    <location>
        <begin position="299"/>
        <end position="313"/>
    </location>
</feature>
<comment type="caution">
    <text evidence="18">The sequence shown here is derived from an EMBL/GenBank/DDBJ whole genome shotgun (WGS) entry which is preliminary data.</text>
</comment>
<evidence type="ECO:0000256" key="8">
    <source>
        <dbReference type="ARBA" id="ARBA00023054"/>
    </source>
</evidence>
<sequence length="2122" mass="238550">MSDDAAREDACQEYQSSLEDLTFNSKPHINMLTILAEENLNFAKDIVAIIEAQIAKAPATEKLPVLYLVDSIVKNVGRDYLEAFTKNLVTTFICVFEKVEENTRKSLFKLRSTWDDIFSLKKLYALDVRVNTIDPAWPIKPLPPNVNTSSIHVNPKFLNKPTEEIATPRTSAPQIPATTVASESPKDASQEQIIRQQLLAKQKQLIELQQKKLELELEQTKAQLAATQYGSTTKSHVIATSPATTVCKSTPQATVQPENTWPVRQHQDAKIYTRDPRLNRSGQQLGQVKDSVVKRESHSQGTTLHQPDKTNVMTEKTSKQEKSKSVKKDTAVSEEKSKSPSPLMKAFQSKGKTVDLENVKLPEINKRDPRLRKHLHEKATDKEEEVKEKKRCLDKERDDPKSSEHRSANTRNKLNGIATKHERNENAEKQDLKLSSRSNVKKRSRSPPVLHSPKRKERRSPKRTRRSISSSPPPKIGKARQTGVKHSHVEDFGQHTNVREERNPVKKNIVQDPRRPKRAQEERALESRDLHPAKLHPEPKGNTKRWKSGWVENKNLKQTEDHLAHGKLGPLRHRGSSWPNNQRIPALHMPKQHRLSVDANLQIPEELNSASKRDLLKKANKRLSDGEISQEEFLVVAHQIKQLFQYQEEKQRSISWDNTTEEMHFVAKKKPLLSTPPLQQGDMSDAEITYFEHKAKLRRTQVQHLQDNELWDATESQDDNYSSDELHYVKESEPGKGQFGARTGDQFNKRELLNEGPRRRSPVMASRPPVDNKTLSQDNKKIDKHPHLGTKNSEVFIKGASNKRGEVHRQKGRPGYEFKKRDSDPRDHPEGPGQSSVSVFDAPPSPKIESLQSQRFDGTTGYDHSLPVSEGDGPRSQHVSSRLDVTPPSQGRVGAQGPIRCDPIGQTPPPMTEALPGQQAPPRYDGQPAPQRYDGPPVQQPLLRFDEAPGQRGQPRFDGPHRRQGPDRFDGSPGPLVHPGFNGPPQGQSGPGRFDGPPVQQTQIRFDGPPGQQGPGRFDPQGQQGPGRFDGQQGPVRFDGPTVQQGPGRFNGPMGPQGPMRFDGPPGQQCPGRFDGPMGQQGSGRFDGPMGPQGPRRFDGPPGQSPMRFDGPVGQQGSVRFDGPSGQPGSMRFDGPPMQQGMPRFECPTSQPGPIRFCGPPGHQGPLRPPGPQGLQRFDGPQGQGPPRVDEHSTLCFDNQQPPSSFNMPNLRFSEPSHAYSGAPQPFQGQQNMSQVSNFNGPPGAGGSNFSNPFCRPVAPFFNPGPPMPSIGNMNTVTASVPMGNIIPQQPHAPFGQGQPFMASLNPVPFGQPAPESHFGQVDVNDLLSKLLSTGIIKPTQTEKPPNDSNVPSQTQSVVEEEDDEEQDEDQNIPDLTGFVIEDMKQRYDSVINRLYTGIQCYSCGMRFTTSQTDIYADHLDWHYRQNRSEKDISKKVTHRRWYYSLTDWIEFEEIAELEERAKSQFFEKVHEEVVQKTQEAAKEKEFQSVKAAADVVDETCEICQEQFEMYWEEDEEEWHLRDAIRVDEKTYHPSCYEDYKNTSSFVDCTPSPSTAPLENPLNISIKQEQEQSTCSSVKQETSDASSSCKEETVSEETKKFALRDLLHFTVRKKKCFATIHEAVKTGDVEELAYMVKNGASINEVDREHKFTPLQWAAHTGSLEVRHPFCFVVRSYHDRKSNSKALYTIQDTNYLEFVTPTSPISPACNDTFACCASIQCLHWLLWHGADTSDATPRGWTAAHLAAIRGQDACMQDSNTPDKNNWRPVHYASFHGRLGCLQFLLKWGANVDDVDNNGNTPAHLAANEGHLHCFKFLVSQGLSVTHMLGARNDQGETPKDLAQRFYKESVVQYIEAVEYERDHPQEQENLAFPAHVAAFRGDLDTLRKLVECGVINMNERDDKGSTPMHKAAGQGHLNCLQWLIEMGADYNITNDAGETPKDTAKRFAQLAAVKLLGGGGQDEDSNEELDKDDPAYFDRHGVEGSTDSQDNLNLSAAHKKEGRMRAYKKIEELEQMLEIAKSNYRQLGGILEEDRRKLKEVKEAERKVQEMQAQLEYERLRREKLECQLDDYRAEIGHLNKCLQKLQTAEEENKQESSTPKKTVKNKKPRTAGGVFVRRIPEK</sequence>
<dbReference type="InterPro" id="IPR047415">
    <property type="entry name" value="Pcf11_CID"/>
</dbReference>
<organism evidence="18 19">
    <name type="scientific">Acipenser ruthenus</name>
    <name type="common">Sterlet sturgeon</name>
    <dbReference type="NCBI Taxonomy" id="7906"/>
    <lineage>
        <taxon>Eukaryota</taxon>
        <taxon>Metazoa</taxon>
        <taxon>Chordata</taxon>
        <taxon>Craniata</taxon>
        <taxon>Vertebrata</taxon>
        <taxon>Euteleostomi</taxon>
        <taxon>Actinopterygii</taxon>
        <taxon>Chondrostei</taxon>
        <taxon>Acipenseriformes</taxon>
        <taxon>Acipenseridae</taxon>
        <taxon>Acipenser</taxon>
    </lineage>
</organism>
<dbReference type="Gene3D" id="1.25.40.20">
    <property type="entry name" value="Ankyrin repeat-containing domain"/>
    <property type="match status" value="3"/>
</dbReference>
<dbReference type="SUPFAM" id="SSF48464">
    <property type="entry name" value="ENTH/VHS domain"/>
    <property type="match status" value="1"/>
</dbReference>
<feature type="region of interest" description="Disordered" evidence="16">
    <location>
        <begin position="1162"/>
        <end position="1189"/>
    </location>
</feature>
<dbReference type="Pfam" id="PF21936">
    <property type="entry name" value="Pcf11_C"/>
    <property type="match status" value="1"/>
</dbReference>
<dbReference type="PROSITE" id="PS51391">
    <property type="entry name" value="CID"/>
    <property type="match status" value="1"/>
</dbReference>
<dbReference type="GO" id="GO:0005737">
    <property type="term" value="C:cytoplasm"/>
    <property type="evidence" value="ECO:0007669"/>
    <property type="project" value="TreeGrafter"/>
</dbReference>
<dbReference type="InterPro" id="IPR036770">
    <property type="entry name" value="Ankyrin_rpt-contain_sf"/>
</dbReference>
<feature type="compositionally biased region" description="Basic and acidic residues" evidence="16">
    <location>
        <begin position="487"/>
        <end position="504"/>
    </location>
</feature>
<feature type="compositionally biased region" description="Basic and acidic residues" evidence="16">
    <location>
        <begin position="747"/>
        <end position="758"/>
    </location>
</feature>
<feature type="compositionally biased region" description="Acidic residues" evidence="16">
    <location>
        <begin position="1960"/>
        <end position="1970"/>
    </location>
</feature>
<dbReference type="FunFam" id="1.25.40.90:FF:000015">
    <property type="entry name" value="Pre-mRNA cleavage complex 2 protein Pcf11"/>
    <property type="match status" value="1"/>
</dbReference>
<dbReference type="Pfam" id="PF04818">
    <property type="entry name" value="CID"/>
    <property type="match status" value="1"/>
</dbReference>
<keyword evidence="6" id="KW-0832">Ubl conjugation</keyword>
<dbReference type="InterPro" id="IPR006569">
    <property type="entry name" value="CID_dom"/>
</dbReference>
<evidence type="ECO:0000256" key="3">
    <source>
        <dbReference type="ARBA" id="ARBA00022499"/>
    </source>
</evidence>
<dbReference type="InterPro" id="IPR048830">
    <property type="entry name" value="PCF11_helical"/>
</dbReference>
<dbReference type="Pfam" id="PF12796">
    <property type="entry name" value="Ank_2"/>
    <property type="match status" value="1"/>
</dbReference>
<dbReference type="GO" id="GO:0003729">
    <property type="term" value="F:mRNA binding"/>
    <property type="evidence" value="ECO:0007669"/>
    <property type="project" value="InterPro"/>
</dbReference>
<feature type="compositionally biased region" description="Polar residues" evidence="16">
    <location>
        <begin position="246"/>
        <end position="259"/>
    </location>
</feature>
<feature type="repeat" description="ANK" evidence="14">
    <location>
        <begin position="1763"/>
        <end position="1795"/>
    </location>
</feature>
<evidence type="ECO:0000256" key="7">
    <source>
        <dbReference type="ARBA" id="ARBA00022990"/>
    </source>
</evidence>
<dbReference type="GO" id="GO:0031124">
    <property type="term" value="P:mRNA 3'-end processing"/>
    <property type="evidence" value="ECO:0007669"/>
    <property type="project" value="InterPro"/>
</dbReference>
<feature type="repeat" description="ANK" evidence="14">
    <location>
        <begin position="1796"/>
        <end position="1823"/>
    </location>
</feature>
<dbReference type="Pfam" id="PF13637">
    <property type="entry name" value="Ank_4"/>
    <property type="match status" value="2"/>
</dbReference>
<evidence type="ECO:0000256" key="6">
    <source>
        <dbReference type="ARBA" id="ARBA00022843"/>
    </source>
</evidence>
<dbReference type="InterPro" id="IPR002110">
    <property type="entry name" value="Ankyrin_rpt"/>
</dbReference>
<feature type="compositionally biased region" description="Basic and acidic residues" evidence="16">
    <location>
        <begin position="1971"/>
        <end position="1981"/>
    </location>
</feature>
<feature type="compositionally biased region" description="Basic and acidic residues" evidence="16">
    <location>
        <begin position="958"/>
        <end position="970"/>
    </location>
</feature>
<dbReference type="SMART" id="SM00248">
    <property type="entry name" value="ANK"/>
    <property type="match status" value="6"/>
</dbReference>
<evidence type="ECO:0000256" key="1">
    <source>
        <dbReference type="ARBA" id="ARBA00004123"/>
    </source>
</evidence>
<keyword evidence="9" id="KW-0539">Nucleus</keyword>
<feature type="compositionally biased region" description="Basic and acidic residues" evidence="16">
    <location>
        <begin position="265"/>
        <end position="278"/>
    </location>
</feature>
<feature type="compositionally biased region" description="Acidic residues" evidence="16">
    <location>
        <begin position="1359"/>
        <end position="1372"/>
    </location>
</feature>
<accession>A0A662YIR4</accession>
<keyword evidence="4" id="KW-0597">Phosphoprotein</keyword>
<feature type="repeat" description="ANK" evidence="14">
    <location>
        <begin position="1902"/>
        <end position="1934"/>
    </location>
</feature>
<protein>
    <recommendedName>
        <fullName evidence="12">Pre-mRNA cleavage complex 2 protein Pcf11</fullName>
    </recommendedName>
    <alternativeName>
        <fullName evidence="13">Pre-mRNA cleavage complex II protein Pcf11</fullName>
    </alternativeName>
</protein>
<evidence type="ECO:0000313" key="18">
    <source>
        <dbReference type="EMBL" id="RXM96620.1"/>
    </source>
</evidence>
<gene>
    <name evidence="18" type="ORF">EOD39_15459</name>
</gene>
<feature type="compositionally biased region" description="Basic and acidic residues" evidence="16">
    <location>
        <begin position="377"/>
        <end position="407"/>
    </location>
</feature>
<dbReference type="Proteomes" id="UP000289886">
    <property type="component" value="Unassembled WGS sequence"/>
</dbReference>
<comment type="function">
    <text evidence="10">Component of pre-mRNA cleavage complex II, which promotes transcription termination by RNA polymerase II.</text>
</comment>
<evidence type="ECO:0000256" key="12">
    <source>
        <dbReference type="ARBA" id="ARBA00068814"/>
    </source>
</evidence>
<feature type="compositionally biased region" description="Polar residues" evidence="16">
    <location>
        <begin position="1339"/>
        <end position="1358"/>
    </location>
</feature>
<feature type="region of interest" description="Disordered" evidence="16">
    <location>
        <begin position="246"/>
        <end position="546"/>
    </location>
</feature>
<feature type="region of interest" description="Disordered" evidence="16">
    <location>
        <begin position="731"/>
        <end position="1129"/>
    </location>
</feature>
<feature type="compositionally biased region" description="Basic and acidic residues" evidence="16">
    <location>
        <begin position="512"/>
        <end position="541"/>
    </location>
</feature>
<proteinExistence type="predicted"/>
<dbReference type="PANTHER" id="PTHR15921">
    <property type="entry name" value="PRE-MRNA CLEAVAGE COMPLEX II"/>
    <property type="match status" value="1"/>
</dbReference>
<evidence type="ECO:0000256" key="16">
    <source>
        <dbReference type="SAM" id="MobiDB-lite"/>
    </source>
</evidence>
<evidence type="ECO:0000256" key="2">
    <source>
        <dbReference type="ARBA" id="ARBA00022481"/>
    </source>
</evidence>
<dbReference type="CDD" id="cd16982">
    <property type="entry name" value="CID_Pcf11"/>
    <property type="match status" value="1"/>
</dbReference>
<comment type="subcellular location">
    <subcellularLocation>
        <location evidence="1">Nucleus</location>
    </subcellularLocation>
</comment>
<dbReference type="PANTHER" id="PTHR15921:SF3">
    <property type="entry name" value="PRE-MRNA CLEAVAGE COMPLEX 2 PROTEIN PCF11"/>
    <property type="match status" value="1"/>
</dbReference>
<evidence type="ECO:0000256" key="10">
    <source>
        <dbReference type="ARBA" id="ARBA00057101"/>
    </source>
</evidence>
<keyword evidence="8 15" id="KW-0175">Coiled coil</keyword>
<dbReference type="InterPro" id="IPR008942">
    <property type="entry name" value="ENTH_VHS"/>
</dbReference>
<feature type="compositionally biased region" description="Basic and acidic residues" evidence="16">
    <location>
        <begin position="419"/>
        <end position="434"/>
    </location>
</feature>
<keyword evidence="3" id="KW-1017">Isopeptide bond</keyword>
<feature type="compositionally biased region" description="Basic and acidic residues" evidence="16">
    <location>
        <begin position="803"/>
        <end position="830"/>
    </location>
</feature>
<feature type="coiled-coil region" evidence="15">
    <location>
        <begin position="198"/>
        <end position="225"/>
    </location>
</feature>
<dbReference type="InterPro" id="IPR054127">
    <property type="entry name" value="Pcf11_C"/>
</dbReference>
<evidence type="ECO:0000256" key="4">
    <source>
        <dbReference type="ARBA" id="ARBA00022553"/>
    </source>
</evidence>
<dbReference type="InterPro" id="IPR021605">
    <property type="entry name" value="Pcf11_Clp1-ID"/>
</dbReference>
<dbReference type="Gene3D" id="1.25.40.90">
    <property type="match status" value="1"/>
</dbReference>
<dbReference type="Pfam" id="PF11526">
    <property type="entry name" value="Pfc11_Clp1_ID"/>
    <property type="match status" value="1"/>
</dbReference>
<evidence type="ECO:0000256" key="13">
    <source>
        <dbReference type="ARBA" id="ARBA00083113"/>
    </source>
</evidence>
<feature type="domain" description="CID" evidence="17">
    <location>
        <begin position="6"/>
        <end position="134"/>
    </location>
</feature>
<keyword evidence="19" id="KW-1185">Reference proteome</keyword>
<dbReference type="GO" id="GO:0005849">
    <property type="term" value="C:mRNA cleavage factor complex"/>
    <property type="evidence" value="ECO:0007669"/>
    <property type="project" value="InterPro"/>
</dbReference>
<dbReference type="InterPro" id="IPR045154">
    <property type="entry name" value="PCF11-like"/>
</dbReference>
<dbReference type="GO" id="GO:0000993">
    <property type="term" value="F:RNA polymerase II complex binding"/>
    <property type="evidence" value="ECO:0007669"/>
    <property type="project" value="InterPro"/>
</dbReference>
<evidence type="ECO:0000256" key="9">
    <source>
        <dbReference type="ARBA" id="ARBA00023242"/>
    </source>
</evidence>
<evidence type="ECO:0000313" key="19">
    <source>
        <dbReference type="Proteomes" id="UP000289886"/>
    </source>
</evidence>
<evidence type="ECO:0000256" key="11">
    <source>
        <dbReference type="ARBA" id="ARBA00063659"/>
    </source>
</evidence>